<comment type="caution">
    <text evidence="2">The sequence shown here is derived from an EMBL/GenBank/DDBJ whole genome shotgun (WGS) entry which is preliminary data.</text>
</comment>
<protein>
    <submittedName>
        <fullName evidence="2">Uncharacterized protein</fullName>
    </submittedName>
</protein>
<dbReference type="EMBL" id="BDGI01000112">
    <property type="protein sequence ID" value="GAV29341.1"/>
    <property type="molecule type" value="Genomic_DNA"/>
</dbReference>
<evidence type="ECO:0000256" key="1">
    <source>
        <dbReference type="SAM" id="Phobius"/>
    </source>
</evidence>
<dbReference type="AlphaFoldDB" id="A0A1Q2YIN7"/>
<keyword evidence="1" id="KW-0812">Transmembrane</keyword>
<dbReference type="PANTHER" id="PTHR28523">
    <property type="entry name" value="CYTOCHROME C OXIDASE ASSEMBLY FACTOR 1"/>
    <property type="match status" value="1"/>
</dbReference>
<dbReference type="Proteomes" id="UP000186136">
    <property type="component" value="Unassembled WGS sequence"/>
</dbReference>
<dbReference type="GO" id="GO:0005743">
    <property type="term" value="C:mitochondrial inner membrane"/>
    <property type="evidence" value="ECO:0007669"/>
    <property type="project" value="TreeGrafter"/>
</dbReference>
<dbReference type="Pfam" id="PF08695">
    <property type="entry name" value="Coa1"/>
    <property type="match status" value="1"/>
</dbReference>
<gene>
    <name evidence="2" type="ORF">PMKS-002823</name>
</gene>
<proteinExistence type="predicted"/>
<dbReference type="OrthoDB" id="2100652at2759"/>
<reference evidence="2 3" key="1">
    <citation type="submission" date="2016-08" db="EMBL/GenBank/DDBJ databases">
        <title>Whole genome shotgun sequence of Pichia membranifaciens KS47-1.</title>
        <authorList>
            <person name="Konishi M."/>
            <person name="Ishida M."/>
            <person name="Arakawa T."/>
            <person name="Kato Y."/>
            <person name="Horiuchi J."/>
        </authorList>
    </citation>
    <scope>NUCLEOTIDE SEQUENCE [LARGE SCALE GENOMIC DNA]</scope>
    <source>
        <strain evidence="2 3">KS47-1</strain>
    </source>
</reference>
<dbReference type="InterPro" id="IPR042432">
    <property type="entry name" value="Coa1_fungi"/>
</dbReference>
<dbReference type="InterPro" id="IPR014807">
    <property type="entry name" value="Coa1"/>
</dbReference>
<keyword evidence="3" id="KW-1185">Reference proteome</keyword>
<evidence type="ECO:0000313" key="3">
    <source>
        <dbReference type="Proteomes" id="UP000186136"/>
    </source>
</evidence>
<evidence type="ECO:0000313" key="2">
    <source>
        <dbReference type="EMBL" id="GAV29341.1"/>
    </source>
</evidence>
<dbReference type="PANTHER" id="PTHR28523:SF1">
    <property type="entry name" value="CYTOCHROME C OXIDASE ASSEMBLY FACTOR 1"/>
    <property type="match status" value="1"/>
</dbReference>
<keyword evidence="1" id="KW-0472">Membrane</keyword>
<accession>A0A1Q2YIN7</accession>
<feature type="transmembrane region" description="Helical" evidence="1">
    <location>
        <begin position="60"/>
        <end position="81"/>
    </location>
</feature>
<dbReference type="GO" id="GO:0033617">
    <property type="term" value="P:mitochondrial respiratory chain complex IV assembly"/>
    <property type="evidence" value="ECO:0007669"/>
    <property type="project" value="InterPro"/>
</dbReference>
<name>A0A1Q2YIN7_9ASCO</name>
<sequence length="184" mass="20512">MLRVFRPVARAALAKSQMGIHARQATITIDPVTGEKVFKKPMTINTELPEDPRPQQRMQAILTFLVFAAGMTVACLGIFNYEKVSSPIMNATMYFLRRSEHARELLGSKITYDGLFPWINGEVNTMKGMVDCSTSICGDKSSALMVLKAEKKADEKFTIIQWLLIGENGEVVDLTNDASVDLFF</sequence>
<organism evidence="2 3">
    <name type="scientific">Pichia membranifaciens</name>
    <dbReference type="NCBI Taxonomy" id="4926"/>
    <lineage>
        <taxon>Eukaryota</taxon>
        <taxon>Fungi</taxon>
        <taxon>Dikarya</taxon>
        <taxon>Ascomycota</taxon>
        <taxon>Saccharomycotina</taxon>
        <taxon>Pichiomycetes</taxon>
        <taxon>Pichiales</taxon>
        <taxon>Pichiaceae</taxon>
        <taxon>Pichia</taxon>
    </lineage>
</organism>
<keyword evidence="1" id="KW-1133">Transmembrane helix</keyword>